<dbReference type="EMBL" id="DSMG01000151">
    <property type="protein sequence ID" value="HDX32687.1"/>
    <property type="molecule type" value="Genomic_DNA"/>
</dbReference>
<dbReference type="InterPro" id="IPR002292">
    <property type="entry name" value="Orn/put_carbamltrans"/>
</dbReference>
<evidence type="ECO:0000256" key="3">
    <source>
        <dbReference type="ARBA" id="ARBA00013007"/>
    </source>
</evidence>
<dbReference type="InterPro" id="IPR006132">
    <property type="entry name" value="Asp/Orn_carbamoyltranf_P-bd"/>
</dbReference>
<dbReference type="GO" id="GO:0016597">
    <property type="term" value="F:amino acid binding"/>
    <property type="evidence" value="ECO:0007669"/>
    <property type="project" value="InterPro"/>
</dbReference>
<comment type="caution">
    <text evidence="7">Lacks conserved residue(s) required for the propagation of feature annotation.</text>
</comment>
<dbReference type="GO" id="GO:0019240">
    <property type="term" value="P:citrulline biosynthetic process"/>
    <property type="evidence" value="ECO:0007669"/>
    <property type="project" value="TreeGrafter"/>
</dbReference>
<evidence type="ECO:0000256" key="6">
    <source>
        <dbReference type="ARBA" id="ARBA00048772"/>
    </source>
</evidence>
<dbReference type="SUPFAM" id="SSF53671">
    <property type="entry name" value="Aspartate/ornithine carbamoyltransferase"/>
    <property type="match status" value="1"/>
</dbReference>
<dbReference type="Gene3D" id="3.40.50.1370">
    <property type="entry name" value="Aspartate/ornithine carbamoyltransferase"/>
    <property type="match status" value="2"/>
</dbReference>
<dbReference type="HAMAP" id="MF_01109">
    <property type="entry name" value="OTCase"/>
    <property type="match status" value="1"/>
</dbReference>
<proteinExistence type="inferred from homology"/>
<evidence type="ECO:0000259" key="8">
    <source>
        <dbReference type="Pfam" id="PF00185"/>
    </source>
</evidence>
<feature type="binding site" evidence="7">
    <location>
        <begin position="263"/>
        <end position="264"/>
    </location>
    <ligand>
        <name>carbamoyl phosphate</name>
        <dbReference type="ChEBI" id="CHEBI:58228"/>
    </ligand>
</feature>
<dbReference type="PANTHER" id="PTHR45753">
    <property type="entry name" value="ORNITHINE CARBAMOYLTRANSFERASE, MITOCHONDRIAL"/>
    <property type="match status" value="1"/>
</dbReference>
<dbReference type="AlphaFoldDB" id="A0A7C1JUA7"/>
<dbReference type="GO" id="GO:0042450">
    <property type="term" value="P:L-arginine biosynthetic process via ornithine"/>
    <property type="evidence" value="ECO:0007669"/>
    <property type="project" value="UniProtKB-UniRule"/>
</dbReference>
<name>A0A7C1JUA7_9CHLR</name>
<comment type="similarity">
    <text evidence="2 7">Belongs to the aspartate/ornithine carbamoyltransferase superfamily. OTCase family.</text>
</comment>
<feature type="binding site" evidence="7">
    <location>
        <position position="291"/>
    </location>
    <ligand>
        <name>carbamoyl phosphate</name>
        <dbReference type="ChEBI" id="CHEBI:58228"/>
    </ligand>
</feature>
<evidence type="ECO:0000256" key="5">
    <source>
        <dbReference type="ARBA" id="ARBA00022679"/>
    </source>
</evidence>
<dbReference type="NCBIfam" id="TIGR00658">
    <property type="entry name" value="orni_carb_tr"/>
    <property type="match status" value="1"/>
</dbReference>
<protein>
    <recommendedName>
        <fullName evidence="4 7">Ornithine carbamoyltransferase</fullName>
        <shortName evidence="7">OTCase</shortName>
        <ecNumber evidence="3 7">2.1.3.3</ecNumber>
    </recommendedName>
</protein>
<feature type="domain" description="Aspartate/ornithine carbamoyltransferase Asp/Orn-binding" evidence="8">
    <location>
        <begin position="153"/>
        <end position="301"/>
    </location>
</feature>
<dbReference type="Pfam" id="PF02729">
    <property type="entry name" value="OTCace_N"/>
    <property type="match status" value="1"/>
</dbReference>
<evidence type="ECO:0000313" key="10">
    <source>
        <dbReference type="EMBL" id="HDX32687.1"/>
    </source>
</evidence>
<gene>
    <name evidence="10" type="primary">argF</name>
    <name evidence="10" type="ORF">ENQ20_14545</name>
</gene>
<evidence type="ECO:0000256" key="2">
    <source>
        <dbReference type="ARBA" id="ARBA00007805"/>
    </source>
</evidence>
<dbReference type="InterPro" id="IPR024904">
    <property type="entry name" value="OTCase_ArgI"/>
</dbReference>
<dbReference type="PRINTS" id="PR00100">
    <property type="entry name" value="AOTCASE"/>
</dbReference>
<feature type="binding site" evidence="7">
    <location>
        <position position="107"/>
    </location>
    <ligand>
        <name>carbamoyl phosphate</name>
        <dbReference type="ChEBI" id="CHEBI:58228"/>
    </ligand>
</feature>
<dbReference type="FunFam" id="3.40.50.1370:FF:000008">
    <property type="entry name" value="Ornithine carbamoyltransferase"/>
    <property type="match status" value="1"/>
</dbReference>
<feature type="binding site" evidence="7">
    <location>
        <position position="222"/>
    </location>
    <ligand>
        <name>L-ornithine</name>
        <dbReference type="ChEBI" id="CHEBI:46911"/>
    </ligand>
</feature>
<sequence>MIPALSDFIDLQHVTSDQFWGLLRLARELKEERTRLGQNAPILAGKSLALLFQKPSLRTRVSFEMGMVQLGGYAFYLSPQEVGLGQRESIADVARVLSGYCDGIMARVFDHNHVVQLAQWATVPVINGLSDFSHPCQALADIFTIWERLGKLEGLTLAFVGDGSNNVATSLIMAAGKVGMNVRIISPKGYTPDPKVVADSNANVTVTEDLDGVAGVDVIYTDVWTSMGQESEREDRLRIFPPYQVNRDLVARTGNSDVLVMHCLPAHRGEEITDAVADGPNSVLFPQAHNRLHAQKALLAHLLGNIPLK</sequence>
<accession>A0A7C1JUA7</accession>
<keyword evidence="7" id="KW-0963">Cytoplasm</keyword>
<dbReference type="Pfam" id="PF00185">
    <property type="entry name" value="OTCace"/>
    <property type="match status" value="1"/>
</dbReference>
<comment type="caution">
    <text evidence="10">The sequence shown here is derived from an EMBL/GenBank/DDBJ whole genome shotgun (WGS) entry which is preliminary data.</text>
</comment>
<dbReference type="EC" id="2.1.3.3" evidence="3 7"/>
<feature type="domain" description="Aspartate/ornithine carbamoyltransferase carbamoyl-P binding" evidence="9">
    <location>
        <begin position="7"/>
        <end position="147"/>
    </location>
</feature>
<dbReference type="GO" id="GO:0005737">
    <property type="term" value="C:cytoplasm"/>
    <property type="evidence" value="ECO:0007669"/>
    <property type="project" value="UniProtKB-SubCell"/>
</dbReference>
<dbReference type="PANTHER" id="PTHR45753:SF3">
    <property type="entry name" value="ORNITHINE TRANSCARBAMYLASE, MITOCHONDRIAL"/>
    <property type="match status" value="1"/>
</dbReference>
<evidence type="ECO:0000256" key="4">
    <source>
        <dbReference type="ARBA" id="ARBA00016634"/>
    </source>
</evidence>
<comment type="catalytic activity">
    <reaction evidence="6 7">
        <text>carbamoyl phosphate + L-ornithine = L-citrulline + phosphate + H(+)</text>
        <dbReference type="Rhea" id="RHEA:19513"/>
        <dbReference type="ChEBI" id="CHEBI:15378"/>
        <dbReference type="ChEBI" id="CHEBI:43474"/>
        <dbReference type="ChEBI" id="CHEBI:46911"/>
        <dbReference type="ChEBI" id="CHEBI:57743"/>
        <dbReference type="ChEBI" id="CHEBI:58228"/>
        <dbReference type="EC" id="2.1.3.3"/>
    </reaction>
</comment>
<feature type="binding site" evidence="7">
    <location>
        <begin position="134"/>
        <end position="137"/>
    </location>
    <ligand>
        <name>carbamoyl phosphate</name>
        <dbReference type="ChEBI" id="CHEBI:58228"/>
    </ligand>
</feature>
<keyword evidence="5 7" id="KW-0808">Transferase</keyword>
<evidence type="ECO:0000256" key="1">
    <source>
        <dbReference type="ARBA" id="ARBA00004975"/>
    </source>
</evidence>
<comment type="subcellular location">
    <subcellularLocation>
        <location evidence="7">Cytoplasm</location>
    </subcellularLocation>
</comment>
<organism evidence="10">
    <name type="scientific">Caldilinea aerophila</name>
    <dbReference type="NCBI Taxonomy" id="133453"/>
    <lineage>
        <taxon>Bacteria</taxon>
        <taxon>Bacillati</taxon>
        <taxon>Chloroflexota</taxon>
        <taxon>Caldilineae</taxon>
        <taxon>Caldilineales</taxon>
        <taxon>Caldilineaceae</taxon>
        <taxon>Caldilinea</taxon>
    </lineage>
</organism>
<evidence type="ECO:0000256" key="7">
    <source>
        <dbReference type="HAMAP-Rule" id="MF_01109"/>
    </source>
</evidence>
<feature type="binding site" evidence="7">
    <location>
        <position position="166"/>
    </location>
    <ligand>
        <name>L-ornithine</name>
        <dbReference type="ChEBI" id="CHEBI:46911"/>
    </ligand>
</feature>
<dbReference type="PRINTS" id="PR00102">
    <property type="entry name" value="OTCASE"/>
</dbReference>
<dbReference type="InterPro" id="IPR006130">
    <property type="entry name" value="Asp/Orn_carbamoylTrfase"/>
</dbReference>
<evidence type="ECO:0000259" key="9">
    <source>
        <dbReference type="Pfam" id="PF02729"/>
    </source>
</evidence>
<comment type="pathway">
    <text evidence="1">Amino-acid biosynthesis; L-arginine biosynthesis; L-arginine from L-ornithine and carbamoyl phosphate: step 1/3.</text>
</comment>
<feature type="binding site" evidence="7">
    <location>
        <begin position="226"/>
        <end position="227"/>
    </location>
    <ligand>
        <name>L-ornithine</name>
        <dbReference type="ChEBI" id="CHEBI:46911"/>
    </ligand>
</feature>
<dbReference type="NCBIfam" id="NF001986">
    <property type="entry name" value="PRK00779.1"/>
    <property type="match status" value="1"/>
</dbReference>
<reference evidence="10" key="1">
    <citation type="journal article" date="2020" name="mSystems">
        <title>Genome- and Community-Level Interaction Insights into Carbon Utilization and Element Cycling Functions of Hydrothermarchaeota in Hydrothermal Sediment.</title>
        <authorList>
            <person name="Zhou Z."/>
            <person name="Liu Y."/>
            <person name="Xu W."/>
            <person name="Pan J."/>
            <person name="Luo Z.H."/>
            <person name="Li M."/>
        </authorList>
    </citation>
    <scope>NUCLEOTIDE SEQUENCE [LARGE SCALE GENOMIC DNA]</scope>
    <source>
        <strain evidence="10">SpSt-289</strain>
    </source>
</reference>
<dbReference type="GO" id="GO:0004585">
    <property type="term" value="F:ornithine carbamoyltransferase activity"/>
    <property type="evidence" value="ECO:0007669"/>
    <property type="project" value="UniProtKB-UniRule"/>
</dbReference>
<dbReference type="InterPro" id="IPR036901">
    <property type="entry name" value="Asp/Orn_carbamoylTrfase_sf"/>
</dbReference>
<dbReference type="InterPro" id="IPR006131">
    <property type="entry name" value="Asp_carbamoyltransf_Asp/Orn-bd"/>
</dbReference>